<keyword evidence="4 6" id="KW-1133">Transmembrane helix</keyword>
<dbReference type="EMBL" id="CAJEWD010000008">
    <property type="protein sequence ID" value="CAD2080695.1"/>
    <property type="molecule type" value="Genomic_DNA"/>
</dbReference>
<keyword evidence="2" id="KW-0813">Transport</keyword>
<feature type="transmembrane region" description="Helical" evidence="6">
    <location>
        <begin position="277"/>
        <end position="301"/>
    </location>
</feature>
<dbReference type="Pfam" id="PF00375">
    <property type="entry name" value="SDF"/>
    <property type="match status" value="1"/>
</dbReference>
<feature type="transmembrane region" description="Helical" evidence="6">
    <location>
        <begin position="36"/>
        <end position="66"/>
    </location>
</feature>
<evidence type="ECO:0000256" key="3">
    <source>
        <dbReference type="ARBA" id="ARBA00022692"/>
    </source>
</evidence>
<feature type="transmembrane region" description="Helical" evidence="6">
    <location>
        <begin position="131"/>
        <end position="154"/>
    </location>
</feature>
<feature type="transmembrane region" description="Helical" evidence="6">
    <location>
        <begin position="203"/>
        <end position="221"/>
    </location>
</feature>
<dbReference type="RefSeq" id="WP_185126490.1">
    <property type="nucleotide sequence ID" value="NZ_CAJEWD010000008.1"/>
</dbReference>
<name>A0A6V7RR35_9STAP</name>
<protein>
    <submittedName>
        <fullName evidence="7">Serine/threonine transporter SstT</fullName>
    </submittedName>
</protein>
<evidence type="ECO:0000313" key="8">
    <source>
        <dbReference type="Proteomes" id="UP000589351"/>
    </source>
</evidence>
<evidence type="ECO:0000256" key="4">
    <source>
        <dbReference type="ARBA" id="ARBA00022989"/>
    </source>
</evidence>
<organism evidence="7 8">
    <name type="scientific">Jeotgalicoccus meleagridis</name>
    <dbReference type="NCBI Taxonomy" id="2759181"/>
    <lineage>
        <taxon>Bacteria</taxon>
        <taxon>Bacillati</taxon>
        <taxon>Bacillota</taxon>
        <taxon>Bacilli</taxon>
        <taxon>Bacillales</taxon>
        <taxon>Staphylococcaceae</taxon>
        <taxon>Jeotgalicoccus</taxon>
    </lineage>
</organism>
<evidence type="ECO:0000313" key="7">
    <source>
        <dbReference type="EMBL" id="CAD2080695.1"/>
    </source>
</evidence>
<dbReference type="Proteomes" id="UP000589351">
    <property type="component" value="Unassembled WGS sequence"/>
</dbReference>
<dbReference type="GO" id="GO:0015293">
    <property type="term" value="F:symporter activity"/>
    <property type="evidence" value="ECO:0007669"/>
    <property type="project" value="UniProtKB-KW"/>
</dbReference>
<dbReference type="PRINTS" id="PR00173">
    <property type="entry name" value="EDTRNSPORT"/>
</dbReference>
<evidence type="ECO:0000256" key="1">
    <source>
        <dbReference type="ARBA" id="ARBA00004141"/>
    </source>
</evidence>
<evidence type="ECO:0000256" key="6">
    <source>
        <dbReference type="SAM" id="Phobius"/>
    </source>
</evidence>
<dbReference type="Gene3D" id="1.10.3860.10">
    <property type="entry name" value="Sodium:dicarboxylate symporter"/>
    <property type="match status" value="1"/>
</dbReference>
<feature type="transmembrane region" description="Helical" evidence="6">
    <location>
        <begin position="175"/>
        <end position="197"/>
    </location>
</feature>
<proteinExistence type="predicted"/>
<keyword evidence="5 6" id="KW-0472">Membrane</keyword>
<keyword evidence="3 6" id="KW-0812">Transmembrane</keyword>
<keyword evidence="8" id="KW-1185">Reference proteome</keyword>
<reference evidence="7 8" key="1">
    <citation type="submission" date="2020-07" db="EMBL/GenBank/DDBJ databases">
        <authorList>
            <person name="Criscuolo A."/>
        </authorList>
    </citation>
    <scope>NUCLEOTIDE SEQUENCE [LARGE SCALE GENOMIC DNA]</scope>
    <source>
        <strain evidence="7">CIP111649</strain>
    </source>
</reference>
<dbReference type="InterPro" id="IPR001991">
    <property type="entry name" value="Na-dicarboxylate_symporter"/>
</dbReference>
<dbReference type="PANTHER" id="PTHR42865:SF8">
    <property type="entry name" value="SERINE_THREONINE TRANSPORTER SSTT"/>
    <property type="match status" value="1"/>
</dbReference>
<sequence>MKLLAKLIAGIVVGIIVGGLYYLVGPEGTTGAIMEFIVRLFVTLESILGAFIFFTIPFIILFFIASGISQIGTGSGKVVGATLGVAYVSTLGAGLMAYAVASFIMPRITEGSSVPEEGSALSPFIEFELPAIIDILPALVLAFVVGIVMNMLKLELMIKFFDQGKDITEFVIEKVIIRILPFYIAGVFAGMAATGTVFDTLKVFGVVLLVAIIMHWVWLLVQYTVAGSLIKKNPFAMLKNMLPAYFTALGTMSSAATIPVTLERTKTNGIRNKIADFVIPLCATIHLSGSTITIVSCSIAVMTILPGYDMPGLWEMLVVILLLGVVMIAAPGVPGGAIMAASGVLMTNLGFNEAAVAFMIALYVAQDSFGTATNVTGDGAVAAVIDAYEQKLNKNQVDSE</sequence>
<dbReference type="PANTHER" id="PTHR42865">
    <property type="entry name" value="PROTON/GLUTAMATE-ASPARTATE SYMPORTER"/>
    <property type="match status" value="1"/>
</dbReference>
<feature type="transmembrane region" description="Helical" evidence="6">
    <location>
        <begin position="338"/>
        <end position="364"/>
    </location>
</feature>
<feature type="transmembrane region" description="Helical" evidence="6">
    <location>
        <begin position="313"/>
        <end position="332"/>
    </location>
</feature>
<dbReference type="SUPFAM" id="SSF118215">
    <property type="entry name" value="Proton glutamate symport protein"/>
    <property type="match status" value="1"/>
</dbReference>
<evidence type="ECO:0000256" key="5">
    <source>
        <dbReference type="ARBA" id="ARBA00023136"/>
    </source>
</evidence>
<gene>
    <name evidence="7" type="primary">sstT</name>
    <name evidence="7" type="ORF">JEODO184_01996</name>
</gene>
<comment type="caution">
    <text evidence="7">The sequence shown here is derived from an EMBL/GenBank/DDBJ whole genome shotgun (WGS) entry which is preliminary data.</text>
</comment>
<accession>A0A6V7RR35</accession>
<comment type="subcellular location">
    <subcellularLocation>
        <location evidence="1">Membrane</location>
        <topology evidence="1">Multi-pass membrane protein</topology>
    </subcellularLocation>
</comment>
<dbReference type="AlphaFoldDB" id="A0A6V7RR35"/>
<evidence type="ECO:0000256" key="2">
    <source>
        <dbReference type="ARBA" id="ARBA00022448"/>
    </source>
</evidence>
<feature type="transmembrane region" description="Helical" evidence="6">
    <location>
        <begin position="78"/>
        <end position="105"/>
    </location>
</feature>
<dbReference type="InterPro" id="IPR036458">
    <property type="entry name" value="Na:dicarbo_symporter_sf"/>
</dbReference>
<dbReference type="GO" id="GO:0005886">
    <property type="term" value="C:plasma membrane"/>
    <property type="evidence" value="ECO:0007669"/>
    <property type="project" value="UniProtKB-SubCell"/>
</dbReference>
<feature type="transmembrane region" description="Helical" evidence="6">
    <location>
        <begin position="7"/>
        <end position="24"/>
    </location>
</feature>
<feature type="transmembrane region" description="Helical" evidence="6">
    <location>
        <begin position="242"/>
        <end position="262"/>
    </location>
</feature>